<dbReference type="PANTHER" id="PTHR31465:SF9">
    <property type="entry name" value="SPHINGOID LONG-CHAIN BASE TRANSPORTER RSB1"/>
    <property type="match status" value="1"/>
</dbReference>
<dbReference type="GO" id="GO:0005886">
    <property type="term" value="C:plasma membrane"/>
    <property type="evidence" value="ECO:0007669"/>
    <property type="project" value="TreeGrafter"/>
</dbReference>
<dbReference type="AlphaFoldDB" id="A0A6A6U1A3"/>
<dbReference type="Pfam" id="PF04479">
    <property type="entry name" value="RTA1"/>
    <property type="match status" value="1"/>
</dbReference>
<keyword evidence="3 5" id="KW-1133">Transmembrane helix</keyword>
<feature type="transmembrane region" description="Helical" evidence="5">
    <location>
        <begin position="129"/>
        <end position="152"/>
    </location>
</feature>
<sequence>MSSCPLNCTLQTCPLECAQVEFLPSLGGNATYAAILGILLIAQIGLGVFYRTWGFLIGMICGLILEVIGYVGRIMLHNNPFDFNNFLIYLIPLTIGPAFLTGSIYLCLSRIVVIYGERISKLSPRTFSITFMACDFISLVLQGAGGGIAATANDESGSNTGRNIMIAGLVAQVVSLGIFMGLWLHFLWQLKKTDQSLRNPAFVQLTKSRKFKYFNYALWLATILITIRSIYRIAELQGGFNGTIANNEAAFMVLEGPMIILGVLALTVLHPGYALDRNWQAARWSLRKGPKSTTESDNYDLK</sequence>
<dbReference type="OrthoDB" id="4521223at2759"/>
<evidence type="ECO:0000313" key="7">
    <source>
        <dbReference type="Proteomes" id="UP000799302"/>
    </source>
</evidence>
<evidence type="ECO:0000256" key="5">
    <source>
        <dbReference type="SAM" id="Phobius"/>
    </source>
</evidence>
<proteinExistence type="predicted"/>
<feature type="transmembrane region" description="Helical" evidence="5">
    <location>
        <begin position="86"/>
        <end position="108"/>
    </location>
</feature>
<comment type="subcellular location">
    <subcellularLocation>
        <location evidence="1">Membrane</location>
        <topology evidence="1">Multi-pass membrane protein</topology>
    </subcellularLocation>
</comment>
<dbReference type="EMBL" id="MU004239">
    <property type="protein sequence ID" value="KAF2666085.1"/>
    <property type="molecule type" value="Genomic_DNA"/>
</dbReference>
<evidence type="ECO:0000256" key="4">
    <source>
        <dbReference type="ARBA" id="ARBA00023136"/>
    </source>
</evidence>
<keyword evidence="2 5" id="KW-0812">Transmembrane</keyword>
<feature type="transmembrane region" description="Helical" evidence="5">
    <location>
        <begin position="164"/>
        <end position="188"/>
    </location>
</feature>
<dbReference type="PANTHER" id="PTHR31465">
    <property type="entry name" value="PROTEIN RTA1-RELATED"/>
    <property type="match status" value="1"/>
</dbReference>
<dbReference type="GO" id="GO:0000324">
    <property type="term" value="C:fungal-type vacuole"/>
    <property type="evidence" value="ECO:0007669"/>
    <property type="project" value="TreeGrafter"/>
</dbReference>
<evidence type="ECO:0000256" key="2">
    <source>
        <dbReference type="ARBA" id="ARBA00022692"/>
    </source>
</evidence>
<protein>
    <submittedName>
        <fullName evidence="6">RTA1-domain-containing protein</fullName>
    </submittedName>
</protein>
<gene>
    <name evidence="6" type="ORF">BT63DRAFT_481891</name>
</gene>
<feature type="transmembrane region" description="Helical" evidence="5">
    <location>
        <begin position="251"/>
        <end position="275"/>
    </location>
</feature>
<keyword evidence="7" id="KW-1185">Reference proteome</keyword>
<feature type="transmembrane region" description="Helical" evidence="5">
    <location>
        <begin position="55"/>
        <end position="74"/>
    </location>
</feature>
<feature type="transmembrane region" description="Helical" evidence="5">
    <location>
        <begin position="213"/>
        <end position="231"/>
    </location>
</feature>
<keyword evidence="4 5" id="KW-0472">Membrane</keyword>
<organism evidence="6 7">
    <name type="scientific">Microthyrium microscopicum</name>
    <dbReference type="NCBI Taxonomy" id="703497"/>
    <lineage>
        <taxon>Eukaryota</taxon>
        <taxon>Fungi</taxon>
        <taxon>Dikarya</taxon>
        <taxon>Ascomycota</taxon>
        <taxon>Pezizomycotina</taxon>
        <taxon>Dothideomycetes</taxon>
        <taxon>Dothideomycetes incertae sedis</taxon>
        <taxon>Microthyriales</taxon>
        <taxon>Microthyriaceae</taxon>
        <taxon>Microthyrium</taxon>
    </lineage>
</organism>
<dbReference type="Proteomes" id="UP000799302">
    <property type="component" value="Unassembled WGS sequence"/>
</dbReference>
<name>A0A6A6U1A3_9PEZI</name>
<evidence type="ECO:0000256" key="3">
    <source>
        <dbReference type="ARBA" id="ARBA00022989"/>
    </source>
</evidence>
<evidence type="ECO:0000256" key="1">
    <source>
        <dbReference type="ARBA" id="ARBA00004141"/>
    </source>
</evidence>
<feature type="transmembrane region" description="Helical" evidence="5">
    <location>
        <begin position="30"/>
        <end position="50"/>
    </location>
</feature>
<accession>A0A6A6U1A3</accession>
<dbReference type="InterPro" id="IPR007568">
    <property type="entry name" value="RTA1"/>
</dbReference>
<evidence type="ECO:0000313" key="6">
    <source>
        <dbReference type="EMBL" id="KAF2666085.1"/>
    </source>
</evidence>
<reference evidence="6" key="1">
    <citation type="journal article" date="2020" name="Stud. Mycol.">
        <title>101 Dothideomycetes genomes: a test case for predicting lifestyles and emergence of pathogens.</title>
        <authorList>
            <person name="Haridas S."/>
            <person name="Albert R."/>
            <person name="Binder M."/>
            <person name="Bloem J."/>
            <person name="Labutti K."/>
            <person name="Salamov A."/>
            <person name="Andreopoulos B."/>
            <person name="Baker S."/>
            <person name="Barry K."/>
            <person name="Bills G."/>
            <person name="Bluhm B."/>
            <person name="Cannon C."/>
            <person name="Castanera R."/>
            <person name="Culley D."/>
            <person name="Daum C."/>
            <person name="Ezra D."/>
            <person name="Gonzalez J."/>
            <person name="Henrissat B."/>
            <person name="Kuo A."/>
            <person name="Liang C."/>
            <person name="Lipzen A."/>
            <person name="Lutzoni F."/>
            <person name="Magnuson J."/>
            <person name="Mondo S."/>
            <person name="Nolan M."/>
            <person name="Ohm R."/>
            <person name="Pangilinan J."/>
            <person name="Park H.-J."/>
            <person name="Ramirez L."/>
            <person name="Alfaro M."/>
            <person name="Sun H."/>
            <person name="Tritt A."/>
            <person name="Yoshinaga Y."/>
            <person name="Zwiers L.-H."/>
            <person name="Turgeon B."/>
            <person name="Goodwin S."/>
            <person name="Spatafora J."/>
            <person name="Crous P."/>
            <person name="Grigoriev I."/>
        </authorList>
    </citation>
    <scope>NUCLEOTIDE SEQUENCE</scope>
    <source>
        <strain evidence="6">CBS 115976</strain>
    </source>
</reference>